<evidence type="ECO:0000313" key="2">
    <source>
        <dbReference type="EMBL" id="TEB37270.1"/>
    </source>
</evidence>
<dbReference type="STRING" id="71717.A0A4Y7TSX3"/>
<accession>A0A4Y7TSX3</accession>
<evidence type="ECO:0008006" key="4">
    <source>
        <dbReference type="Google" id="ProtNLM"/>
    </source>
</evidence>
<keyword evidence="1" id="KW-0175">Coiled coil</keyword>
<dbReference type="AlphaFoldDB" id="A0A4Y7TSX3"/>
<feature type="coiled-coil region" evidence="1">
    <location>
        <begin position="22"/>
        <end position="49"/>
    </location>
</feature>
<dbReference type="SUPFAM" id="SSF52047">
    <property type="entry name" value="RNI-like"/>
    <property type="match status" value="1"/>
</dbReference>
<sequence length="451" mass="51382">MSRSSEADIPQSDGIIPIHDEQAAAKRTLNVLQSRISQLETQLEELQEQRFGKVPKTVEFDKFIRSNNSPPGWKKCECIDGEPCYSTNAVLRRLLTEGPTLHHFKLECSSTQCYLNWIASLSSVPRQPSTPRPWDHLTAFELAFDFTTPWVEPTDPSQSIFYHLPPTPTLLLNLPSSFAAFEEPAHSVDVFLYIPLHAFATLTTLNIKCDWMGTHIIDVLEHCPQLESVTINSNSTSPDDEPTHRLATLAASPLLLPNLHTMHFEQVSKLDILKYIRAPQLRHMRLEWPSSHTDSLPDCSFAKLLGFFIHECNLEGTLESLHLSNLCTLTDHFGFVLSNLWGLQHLTLERVIVPGVWVVWQLFHQRAKAATSARDEALQPSFKGRQYLPSLRKLELLQIPDQYRLEWVGIPCSVTVSYETKNVLRKRQDDFFKMLVESTKKHGVRSTVTIL</sequence>
<comment type="caution">
    <text evidence="2">The sequence shown here is derived from an EMBL/GenBank/DDBJ whole genome shotgun (WGS) entry which is preliminary data.</text>
</comment>
<evidence type="ECO:0000313" key="3">
    <source>
        <dbReference type="Proteomes" id="UP000298030"/>
    </source>
</evidence>
<protein>
    <recommendedName>
        <fullName evidence="4">F-box domain-containing protein</fullName>
    </recommendedName>
</protein>
<dbReference type="Gene3D" id="3.80.10.10">
    <property type="entry name" value="Ribonuclease Inhibitor"/>
    <property type="match status" value="1"/>
</dbReference>
<dbReference type="OrthoDB" id="2890556at2759"/>
<dbReference type="InterPro" id="IPR032675">
    <property type="entry name" value="LRR_dom_sf"/>
</dbReference>
<evidence type="ECO:0000256" key="1">
    <source>
        <dbReference type="SAM" id="Coils"/>
    </source>
</evidence>
<proteinExistence type="predicted"/>
<dbReference type="EMBL" id="QPFP01000004">
    <property type="protein sequence ID" value="TEB37270.1"/>
    <property type="molecule type" value="Genomic_DNA"/>
</dbReference>
<keyword evidence="3" id="KW-1185">Reference proteome</keyword>
<reference evidence="2 3" key="1">
    <citation type="journal article" date="2019" name="Nat. Ecol. Evol.">
        <title>Megaphylogeny resolves global patterns of mushroom evolution.</title>
        <authorList>
            <person name="Varga T."/>
            <person name="Krizsan K."/>
            <person name="Foldi C."/>
            <person name="Dima B."/>
            <person name="Sanchez-Garcia M."/>
            <person name="Sanchez-Ramirez S."/>
            <person name="Szollosi G.J."/>
            <person name="Szarkandi J.G."/>
            <person name="Papp V."/>
            <person name="Albert L."/>
            <person name="Andreopoulos W."/>
            <person name="Angelini C."/>
            <person name="Antonin V."/>
            <person name="Barry K.W."/>
            <person name="Bougher N.L."/>
            <person name="Buchanan P."/>
            <person name="Buyck B."/>
            <person name="Bense V."/>
            <person name="Catcheside P."/>
            <person name="Chovatia M."/>
            <person name="Cooper J."/>
            <person name="Damon W."/>
            <person name="Desjardin D."/>
            <person name="Finy P."/>
            <person name="Geml J."/>
            <person name="Haridas S."/>
            <person name="Hughes K."/>
            <person name="Justo A."/>
            <person name="Karasinski D."/>
            <person name="Kautmanova I."/>
            <person name="Kiss B."/>
            <person name="Kocsube S."/>
            <person name="Kotiranta H."/>
            <person name="LaButti K.M."/>
            <person name="Lechner B.E."/>
            <person name="Liimatainen K."/>
            <person name="Lipzen A."/>
            <person name="Lukacs Z."/>
            <person name="Mihaltcheva S."/>
            <person name="Morgado L.N."/>
            <person name="Niskanen T."/>
            <person name="Noordeloos M.E."/>
            <person name="Ohm R.A."/>
            <person name="Ortiz-Santana B."/>
            <person name="Ovrebo C."/>
            <person name="Racz N."/>
            <person name="Riley R."/>
            <person name="Savchenko A."/>
            <person name="Shiryaev A."/>
            <person name="Soop K."/>
            <person name="Spirin V."/>
            <person name="Szebenyi C."/>
            <person name="Tomsovsky M."/>
            <person name="Tulloss R.E."/>
            <person name="Uehling J."/>
            <person name="Grigoriev I.V."/>
            <person name="Vagvolgyi C."/>
            <person name="Papp T."/>
            <person name="Martin F.M."/>
            <person name="Miettinen O."/>
            <person name="Hibbett D.S."/>
            <person name="Nagy L.G."/>
        </authorList>
    </citation>
    <scope>NUCLEOTIDE SEQUENCE [LARGE SCALE GENOMIC DNA]</scope>
    <source>
        <strain evidence="2 3">FP101781</strain>
    </source>
</reference>
<organism evidence="2 3">
    <name type="scientific">Coprinellus micaceus</name>
    <name type="common">Glistening ink-cap mushroom</name>
    <name type="synonym">Coprinus micaceus</name>
    <dbReference type="NCBI Taxonomy" id="71717"/>
    <lineage>
        <taxon>Eukaryota</taxon>
        <taxon>Fungi</taxon>
        <taxon>Dikarya</taxon>
        <taxon>Basidiomycota</taxon>
        <taxon>Agaricomycotina</taxon>
        <taxon>Agaricomycetes</taxon>
        <taxon>Agaricomycetidae</taxon>
        <taxon>Agaricales</taxon>
        <taxon>Agaricineae</taxon>
        <taxon>Psathyrellaceae</taxon>
        <taxon>Coprinellus</taxon>
    </lineage>
</organism>
<gene>
    <name evidence="2" type="ORF">FA13DRAFT_1726351</name>
</gene>
<dbReference type="Proteomes" id="UP000298030">
    <property type="component" value="Unassembled WGS sequence"/>
</dbReference>
<name>A0A4Y7TSX3_COPMI</name>